<dbReference type="Pfam" id="PF01060">
    <property type="entry name" value="TTR-52"/>
    <property type="match status" value="1"/>
</dbReference>
<sequence length="217" mass="24819">MIKQLYYTFFILLLAIAYTSAESIQVEGIVQCCVAQPTPIRPKRFLWMKSETESFPIDKRSIPHQMGKIERIGRAPSFGSWKSMFEPNDPALFIESSNDDKGSKSHFHDSCEPLSNATIEIWEEDNALPGDSDDFLNRTITARNGRFEIQGIETELGSADFYVKLNHTCGMSERDVKAGCKRITIKKVPRQYNSKNWKLYNWQIFSSNSGDIDKTKC</sequence>
<keyword evidence="3" id="KW-0964">Secreted</keyword>
<evidence type="ECO:0000256" key="1">
    <source>
        <dbReference type="ARBA" id="ARBA00004613"/>
    </source>
</evidence>
<dbReference type="InterPro" id="IPR038479">
    <property type="entry name" value="Transthyretin-like_sf"/>
</dbReference>
<keyword evidence="4 5" id="KW-0732">Signal</keyword>
<protein>
    <submittedName>
        <fullName evidence="7">Uncharacterized protein</fullName>
    </submittedName>
</protein>
<name>A0A914E868_9BILA</name>
<evidence type="ECO:0000256" key="3">
    <source>
        <dbReference type="ARBA" id="ARBA00022525"/>
    </source>
</evidence>
<feature type="chain" id="PRO_5037057634" evidence="5">
    <location>
        <begin position="22"/>
        <end position="217"/>
    </location>
</feature>
<evidence type="ECO:0000256" key="5">
    <source>
        <dbReference type="SAM" id="SignalP"/>
    </source>
</evidence>
<evidence type="ECO:0000256" key="4">
    <source>
        <dbReference type="ARBA" id="ARBA00022729"/>
    </source>
</evidence>
<dbReference type="Proteomes" id="UP000887540">
    <property type="component" value="Unplaced"/>
</dbReference>
<evidence type="ECO:0000313" key="6">
    <source>
        <dbReference type="Proteomes" id="UP000887540"/>
    </source>
</evidence>
<dbReference type="GO" id="GO:0005576">
    <property type="term" value="C:extracellular region"/>
    <property type="evidence" value="ECO:0007669"/>
    <property type="project" value="UniProtKB-SubCell"/>
</dbReference>
<keyword evidence="6" id="KW-1185">Reference proteome</keyword>
<comment type="subcellular location">
    <subcellularLocation>
        <location evidence="1">Secreted</location>
    </subcellularLocation>
</comment>
<dbReference type="InterPro" id="IPR001534">
    <property type="entry name" value="Transthyretin-like"/>
</dbReference>
<evidence type="ECO:0000313" key="7">
    <source>
        <dbReference type="WBParaSite" id="ACRNAN_scaffold641.g20809.t1"/>
    </source>
</evidence>
<dbReference type="Gene3D" id="2.60.40.3330">
    <property type="match status" value="1"/>
</dbReference>
<dbReference type="PANTHER" id="PTHR21700">
    <property type="entry name" value="TRANSTHYRETIN-LIKE FAMILY PROTEIN-RELATED"/>
    <property type="match status" value="1"/>
</dbReference>
<accession>A0A914E868</accession>
<dbReference type="WBParaSite" id="ACRNAN_scaffold641.g20809.t1">
    <property type="protein sequence ID" value="ACRNAN_scaffold641.g20809.t1"/>
    <property type="gene ID" value="ACRNAN_scaffold641.g20809"/>
</dbReference>
<dbReference type="AlphaFoldDB" id="A0A914E868"/>
<reference evidence="7" key="1">
    <citation type="submission" date="2022-11" db="UniProtKB">
        <authorList>
            <consortium name="WormBaseParasite"/>
        </authorList>
    </citation>
    <scope>IDENTIFICATION</scope>
</reference>
<feature type="signal peptide" evidence="5">
    <location>
        <begin position="1"/>
        <end position="21"/>
    </location>
</feature>
<proteinExistence type="inferred from homology"/>
<evidence type="ECO:0000256" key="2">
    <source>
        <dbReference type="ARBA" id="ARBA00010112"/>
    </source>
</evidence>
<comment type="similarity">
    <text evidence="2">Belongs to the nematode transthyretin-like family.</text>
</comment>
<dbReference type="GO" id="GO:0009986">
    <property type="term" value="C:cell surface"/>
    <property type="evidence" value="ECO:0007669"/>
    <property type="project" value="InterPro"/>
</dbReference>
<organism evidence="6 7">
    <name type="scientific">Acrobeloides nanus</name>
    <dbReference type="NCBI Taxonomy" id="290746"/>
    <lineage>
        <taxon>Eukaryota</taxon>
        <taxon>Metazoa</taxon>
        <taxon>Ecdysozoa</taxon>
        <taxon>Nematoda</taxon>
        <taxon>Chromadorea</taxon>
        <taxon>Rhabditida</taxon>
        <taxon>Tylenchina</taxon>
        <taxon>Cephalobomorpha</taxon>
        <taxon>Cephaloboidea</taxon>
        <taxon>Cephalobidae</taxon>
        <taxon>Acrobeloides</taxon>
    </lineage>
</organism>